<evidence type="ECO:0000313" key="2">
    <source>
        <dbReference type="Proteomes" id="UP000694421"/>
    </source>
</evidence>
<dbReference type="GeneTree" id="ENSGT00940000177279"/>
<protein>
    <recommendedName>
        <fullName evidence="3">Transposase</fullName>
    </recommendedName>
</protein>
<dbReference type="AlphaFoldDB" id="A0A8D0BMD3"/>
<evidence type="ECO:0008006" key="3">
    <source>
        <dbReference type="Google" id="ProtNLM"/>
    </source>
</evidence>
<name>A0A8D0BMD3_SALMN</name>
<reference evidence="1" key="1">
    <citation type="submission" date="2025-08" db="UniProtKB">
        <authorList>
            <consortium name="Ensembl"/>
        </authorList>
    </citation>
    <scope>IDENTIFICATION</scope>
</reference>
<dbReference type="PANTHER" id="PTHR46060:SF1">
    <property type="entry name" value="MARINER MOS1 TRANSPOSASE-LIKE PROTEIN"/>
    <property type="match status" value="1"/>
</dbReference>
<dbReference type="GO" id="GO:0003676">
    <property type="term" value="F:nucleic acid binding"/>
    <property type="evidence" value="ECO:0007669"/>
    <property type="project" value="InterPro"/>
</dbReference>
<dbReference type="Gene3D" id="3.30.420.10">
    <property type="entry name" value="Ribonuclease H-like superfamily/Ribonuclease H"/>
    <property type="match status" value="1"/>
</dbReference>
<dbReference type="Proteomes" id="UP000694421">
    <property type="component" value="Unplaced"/>
</dbReference>
<reference evidence="1" key="2">
    <citation type="submission" date="2025-09" db="UniProtKB">
        <authorList>
            <consortium name="Ensembl"/>
        </authorList>
    </citation>
    <scope>IDENTIFICATION</scope>
</reference>
<evidence type="ECO:0000313" key="1">
    <source>
        <dbReference type="Ensembl" id="ENSSMRP00000010498.1"/>
    </source>
</evidence>
<dbReference type="InterPro" id="IPR052709">
    <property type="entry name" value="Transposase-MT_Hybrid"/>
</dbReference>
<sequence>MILKQINSPCNGSTQVLQDQSNSRPKSRPERFLATVFWDLESDYLPKGQSVDAEYYCNLLCQLKEALKGKGRGNLQTGVLFLQDNAPAHKAGKMMDVLRKLGFQCLDHPPYSPDLAPSDYFLFPNLKKSLKECQCLSDLEVIAAAEQHFRDQTSEFFLEGLGKFQAQCVELQGEYVE</sequence>
<dbReference type="Pfam" id="PF01359">
    <property type="entry name" value="Transposase_1"/>
    <property type="match status" value="1"/>
</dbReference>
<dbReference type="InterPro" id="IPR036397">
    <property type="entry name" value="RNaseH_sf"/>
</dbReference>
<dbReference type="OMA" id="QLCRIEL"/>
<dbReference type="PANTHER" id="PTHR46060">
    <property type="entry name" value="MARINER MOS1 TRANSPOSASE-LIKE PROTEIN"/>
    <property type="match status" value="1"/>
</dbReference>
<keyword evidence="2" id="KW-1185">Reference proteome</keyword>
<proteinExistence type="predicted"/>
<dbReference type="Ensembl" id="ENSSMRT00000012233.1">
    <property type="protein sequence ID" value="ENSSMRP00000010498.1"/>
    <property type="gene ID" value="ENSSMRG00000008323.1"/>
</dbReference>
<organism evidence="1 2">
    <name type="scientific">Salvator merianae</name>
    <name type="common">Argentine black and white tegu</name>
    <name type="synonym">Tupinambis merianae</name>
    <dbReference type="NCBI Taxonomy" id="96440"/>
    <lineage>
        <taxon>Eukaryota</taxon>
        <taxon>Metazoa</taxon>
        <taxon>Chordata</taxon>
        <taxon>Craniata</taxon>
        <taxon>Vertebrata</taxon>
        <taxon>Euteleostomi</taxon>
        <taxon>Lepidosauria</taxon>
        <taxon>Squamata</taxon>
        <taxon>Bifurcata</taxon>
        <taxon>Unidentata</taxon>
        <taxon>Episquamata</taxon>
        <taxon>Laterata</taxon>
        <taxon>Teiioidea</taxon>
        <taxon>Teiidae</taxon>
        <taxon>Salvator</taxon>
    </lineage>
</organism>
<accession>A0A8D0BMD3</accession>
<dbReference type="InterPro" id="IPR001888">
    <property type="entry name" value="Transposase_1"/>
</dbReference>